<comment type="catalytic activity">
    <reaction evidence="8 10">
        <text>L-aspartyl-tRNA(Asn) + L-glutamine + ATP + H2O = L-asparaginyl-tRNA(Asn) + L-glutamate + ADP + phosphate + 2 H(+)</text>
        <dbReference type="Rhea" id="RHEA:14513"/>
        <dbReference type="Rhea" id="RHEA-COMP:9674"/>
        <dbReference type="Rhea" id="RHEA-COMP:9677"/>
        <dbReference type="ChEBI" id="CHEBI:15377"/>
        <dbReference type="ChEBI" id="CHEBI:15378"/>
        <dbReference type="ChEBI" id="CHEBI:29985"/>
        <dbReference type="ChEBI" id="CHEBI:30616"/>
        <dbReference type="ChEBI" id="CHEBI:43474"/>
        <dbReference type="ChEBI" id="CHEBI:58359"/>
        <dbReference type="ChEBI" id="CHEBI:78515"/>
        <dbReference type="ChEBI" id="CHEBI:78516"/>
        <dbReference type="ChEBI" id="CHEBI:456216"/>
    </reaction>
</comment>
<comment type="similarity">
    <text evidence="1 10">Belongs to the GatB/GatE family. GatB subfamily.</text>
</comment>
<gene>
    <name evidence="10 12" type="primary">gatB</name>
    <name evidence="12" type="ORF">OSSY52_13440</name>
</gene>
<evidence type="ECO:0000256" key="6">
    <source>
        <dbReference type="ARBA" id="ARBA00022917"/>
    </source>
</evidence>
<dbReference type="PANTHER" id="PTHR11659:SF0">
    <property type="entry name" value="GLUTAMYL-TRNA(GLN) AMIDOTRANSFERASE SUBUNIT B, MITOCHONDRIAL"/>
    <property type="match status" value="1"/>
</dbReference>
<dbReference type="Gene3D" id="1.10.150.380">
    <property type="entry name" value="GatB domain, N-terminal subdomain"/>
    <property type="match status" value="1"/>
</dbReference>
<evidence type="ECO:0000313" key="13">
    <source>
        <dbReference type="Proteomes" id="UP000516361"/>
    </source>
</evidence>
<evidence type="ECO:0000256" key="8">
    <source>
        <dbReference type="ARBA" id="ARBA00047380"/>
    </source>
</evidence>
<reference evidence="12 13" key="1">
    <citation type="submission" date="2018-06" db="EMBL/GenBank/DDBJ databases">
        <title>Genome sequencing of Oceanotoga sp. sy52.</title>
        <authorList>
            <person name="Mori K."/>
        </authorList>
    </citation>
    <scope>NUCLEOTIDE SEQUENCE [LARGE SCALE GENOMIC DNA]</scope>
    <source>
        <strain evidence="13">sy52</strain>
    </source>
</reference>
<dbReference type="InParanoid" id="A0A7G1G8G3"/>
<dbReference type="NCBIfam" id="NF004014">
    <property type="entry name" value="PRK05477.1-4"/>
    <property type="match status" value="1"/>
</dbReference>
<evidence type="ECO:0000256" key="7">
    <source>
        <dbReference type="ARBA" id="ARBA00024799"/>
    </source>
</evidence>
<evidence type="ECO:0000256" key="1">
    <source>
        <dbReference type="ARBA" id="ARBA00005306"/>
    </source>
</evidence>
<dbReference type="FunCoup" id="A0A7G1G8G3">
    <property type="interactions" value="390"/>
</dbReference>
<dbReference type="NCBIfam" id="NF004012">
    <property type="entry name" value="PRK05477.1-2"/>
    <property type="match status" value="1"/>
</dbReference>
<keyword evidence="6 10" id="KW-0648">Protein biosynthesis</keyword>
<evidence type="ECO:0000256" key="9">
    <source>
        <dbReference type="ARBA" id="ARBA00047913"/>
    </source>
</evidence>
<dbReference type="InterPro" id="IPR017958">
    <property type="entry name" value="Gln-tRNA_amidoTrfase_suB_CS"/>
</dbReference>
<evidence type="ECO:0000313" key="12">
    <source>
        <dbReference type="EMBL" id="BBE31203.1"/>
    </source>
</evidence>
<dbReference type="SUPFAM" id="SSF89095">
    <property type="entry name" value="GatB/YqeY motif"/>
    <property type="match status" value="1"/>
</dbReference>
<dbReference type="KEGG" id="ocy:OSSY52_13440"/>
<comment type="function">
    <text evidence="7 10">Allows the formation of correctly charged Asn-tRNA(Asn) or Gln-tRNA(Gln) through the transamidation of misacylated Asp-tRNA(Asn) or Glu-tRNA(Gln) in organisms which lack either or both of asparaginyl-tRNA or glutaminyl-tRNA synthetases. The reaction takes place in the presence of glutamine and ATP through an activated phospho-Asp-tRNA(Asn) or phospho-Glu-tRNA(Gln).</text>
</comment>
<dbReference type="SMART" id="SM00845">
    <property type="entry name" value="GatB_Yqey"/>
    <property type="match status" value="1"/>
</dbReference>
<dbReference type="GO" id="GO:0050567">
    <property type="term" value="F:glutaminyl-tRNA synthase (glutamine-hydrolyzing) activity"/>
    <property type="evidence" value="ECO:0007669"/>
    <property type="project" value="UniProtKB-UniRule"/>
</dbReference>
<protein>
    <recommendedName>
        <fullName evidence="10">Aspartyl/glutamyl-tRNA(Asn/Gln) amidotransferase subunit B</fullName>
        <shortName evidence="10">Asp/Glu-ADT subunit B</shortName>
        <ecNumber evidence="10">6.3.5.-</ecNumber>
    </recommendedName>
</protein>
<dbReference type="Pfam" id="PF02934">
    <property type="entry name" value="GatB_N"/>
    <property type="match status" value="1"/>
</dbReference>
<dbReference type="SUPFAM" id="SSF55931">
    <property type="entry name" value="Glutamine synthetase/guanido kinase"/>
    <property type="match status" value="1"/>
</dbReference>
<evidence type="ECO:0000256" key="10">
    <source>
        <dbReference type="HAMAP-Rule" id="MF_00121"/>
    </source>
</evidence>
<keyword evidence="3 10" id="KW-0436">Ligase</keyword>
<dbReference type="NCBIfam" id="TIGR00133">
    <property type="entry name" value="gatB"/>
    <property type="match status" value="1"/>
</dbReference>
<proteinExistence type="inferred from homology"/>
<dbReference type="GO" id="GO:0006412">
    <property type="term" value="P:translation"/>
    <property type="evidence" value="ECO:0007669"/>
    <property type="project" value="UniProtKB-UniRule"/>
</dbReference>
<dbReference type="InterPro" id="IPR017959">
    <property type="entry name" value="Asn/Gln-tRNA_amidoTrfase_suB/E"/>
</dbReference>
<dbReference type="GO" id="GO:0016740">
    <property type="term" value="F:transferase activity"/>
    <property type="evidence" value="ECO:0007669"/>
    <property type="project" value="UniProtKB-KW"/>
</dbReference>
<dbReference type="Proteomes" id="UP000516361">
    <property type="component" value="Chromosome"/>
</dbReference>
<dbReference type="InterPro" id="IPR042114">
    <property type="entry name" value="GatB_C_1"/>
</dbReference>
<evidence type="ECO:0000256" key="5">
    <source>
        <dbReference type="ARBA" id="ARBA00022840"/>
    </source>
</evidence>
<dbReference type="InterPro" id="IPR004413">
    <property type="entry name" value="GatB"/>
</dbReference>
<feature type="domain" description="Asn/Gln amidotransferase" evidence="11">
    <location>
        <begin position="327"/>
        <end position="474"/>
    </location>
</feature>
<dbReference type="InterPro" id="IPR003789">
    <property type="entry name" value="Asn/Gln_tRNA_amidoTrase-B-like"/>
</dbReference>
<dbReference type="InterPro" id="IPR006075">
    <property type="entry name" value="Asn/Gln-tRNA_Trfase_suB/E_cat"/>
</dbReference>
<dbReference type="Gene3D" id="1.10.10.410">
    <property type="match status" value="1"/>
</dbReference>
<dbReference type="AlphaFoldDB" id="A0A7G1G8G3"/>
<evidence type="ECO:0000256" key="2">
    <source>
        <dbReference type="ARBA" id="ARBA00011123"/>
    </source>
</evidence>
<sequence>MFKPVIGLEIHAQLMTKTKAFCSCSADHFETEPNKNICPVCTGHPGALPVLNEKAIELAVRAGLAINGEINLYSKFDRKNYFYPDLTKGYQITQYFKPIITNGKLNVMGKDVRINRIHMEEDTGKMVHLGEEIHSSKESLIDYNRAGVPLIEIVTEPDIESAEQARAFMEKLRDILRYAEISTGDMEKGALRCDANVSVKNLETGEWSNKVEVKNINSFKFVEKAIKYEIERITEEMKNGNEIIQETRRWDSVKNATFSMRKKEGEADYRYFPEADLPPLIITKEFIENVKKTLPELPDEKSKRFVKEYKIPEYDAELLSSNKELSNYYEECARKVKDGKFVSNWIMTEVLRIMKEKNDNIFNLKLKPDHYLELKTLIESGKISTKIAKEIFPEMYDTGKMPSEIVKEKGLEQIDDDSMLYDLVEKLISENPKNVEKYKSGKTNIAGFFVGQVMKQTKGKANPAKLNNIVKELLDKQ</sequence>
<keyword evidence="4 10" id="KW-0547">Nucleotide-binding</keyword>
<dbReference type="Pfam" id="PF02637">
    <property type="entry name" value="GatB_Yqey"/>
    <property type="match status" value="1"/>
</dbReference>
<keyword evidence="12" id="KW-0808">Transferase</keyword>
<comment type="subunit">
    <text evidence="2 10">Heterotrimer of A, B and C subunits.</text>
</comment>
<dbReference type="InterPro" id="IPR023168">
    <property type="entry name" value="GatB_Yqey_C_2"/>
</dbReference>
<organism evidence="12 13">
    <name type="scientific">Tepiditoga spiralis</name>
    <dbReference type="NCBI Taxonomy" id="2108365"/>
    <lineage>
        <taxon>Bacteria</taxon>
        <taxon>Thermotogati</taxon>
        <taxon>Thermotogota</taxon>
        <taxon>Thermotogae</taxon>
        <taxon>Petrotogales</taxon>
        <taxon>Petrotogaceae</taxon>
        <taxon>Tepiditoga</taxon>
    </lineage>
</organism>
<dbReference type="GO" id="GO:0005524">
    <property type="term" value="F:ATP binding"/>
    <property type="evidence" value="ECO:0007669"/>
    <property type="project" value="UniProtKB-KW"/>
</dbReference>
<name>A0A7G1G8G3_9BACT</name>
<dbReference type="GO" id="GO:0070681">
    <property type="term" value="P:glutaminyl-tRNAGln biosynthesis via transamidation"/>
    <property type="evidence" value="ECO:0007669"/>
    <property type="project" value="TreeGrafter"/>
</dbReference>
<evidence type="ECO:0000259" key="11">
    <source>
        <dbReference type="SMART" id="SM00845"/>
    </source>
</evidence>
<dbReference type="PROSITE" id="PS01234">
    <property type="entry name" value="GATB"/>
    <property type="match status" value="1"/>
</dbReference>
<evidence type="ECO:0000256" key="4">
    <source>
        <dbReference type="ARBA" id="ARBA00022741"/>
    </source>
</evidence>
<dbReference type="FunFam" id="1.10.150.380:FF:000001">
    <property type="entry name" value="Aspartyl/glutamyl-tRNA(Asn/Gln) amidotransferase subunit B"/>
    <property type="match status" value="1"/>
</dbReference>
<comment type="catalytic activity">
    <reaction evidence="9 10">
        <text>L-glutamyl-tRNA(Gln) + L-glutamine + ATP + H2O = L-glutaminyl-tRNA(Gln) + L-glutamate + ADP + phosphate + H(+)</text>
        <dbReference type="Rhea" id="RHEA:17521"/>
        <dbReference type="Rhea" id="RHEA-COMP:9681"/>
        <dbReference type="Rhea" id="RHEA-COMP:9684"/>
        <dbReference type="ChEBI" id="CHEBI:15377"/>
        <dbReference type="ChEBI" id="CHEBI:15378"/>
        <dbReference type="ChEBI" id="CHEBI:29985"/>
        <dbReference type="ChEBI" id="CHEBI:30616"/>
        <dbReference type="ChEBI" id="CHEBI:43474"/>
        <dbReference type="ChEBI" id="CHEBI:58359"/>
        <dbReference type="ChEBI" id="CHEBI:78520"/>
        <dbReference type="ChEBI" id="CHEBI:78521"/>
        <dbReference type="ChEBI" id="CHEBI:456216"/>
    </reaction>
</comment>
<dbReference type="EMBL" id="AP018712">
    <property type="protein sequence ID" value="BBE31203.1"/>
    <property type="molecule type" value="Genomic_DNA"/>
</dbReference>
<keyword evidence="13" id="KW-1185">Reference proteome</keyword>
<keyword evidence="5 10" id="KW-0067">ATP-binding</keyword>
<dbReference type="FunFam" id="1.10.10.410:FF:000001">
    <property type="entry name" value="Aspartyl/glutamyl-tRNA(Asn/Gln) amidotransferase subunit B"/>
    <property type="match status" value="1"/>
</dbReference>
<dbReference type="InterPro" id="IPR018027">
    <property type="entry name" value="Asn/Gln_amidotransferase"/>
</dbReference>
<evidence type="ECO:0000256" key="3">
    <source>
        <dbReference type="ARBA" id="ARBA00022598"/>
    </source>
</evidence>
<dbReference type="RefSeq" id="WP_190613604.1">
    <property type="nucleotide sequence ID" value="NZ_AP018712.1"/>
</dbReference>
<dbReference type="InterPro" id="IPR014746">
    <property type="entry name" value="Gln_synth/guanido_kin_cat_dom"/>
</dbReference>
<dbReference type="EC" id="6.3.5.-" evidence="10"/>
<dbReference type="PANTHER" id="PTHR11659">
    <property type="entry name" value="GLUTAMYL-TRNA GLN AMIDOTRANSFERASE SUBUNIT B MITOCHONDRIAL AND PROKARYOTIC PET112-RELATED"/>
    <property type="match status" value="1"/>
</dbReference>
<dbReference type="HAMAP" id="MF_00121">
    <property type="entry name" value="GatB"/>
    <property type="match status" value="1"/>
</dbReference>
<accession>A0A7G1G8G3</accession>